<dbReference type="InterPro" id="IPR000362">
    <property type="entry name" value="Fumarate_lyase_fam"/>
</dbReference>
<reference evidence="9 10" key="1">
    <citation type="submission" date="2018-12" db="EMBL/GenBank/DDBJ databases">
        <title>Genome sequence from the cellulolytic species, Caldicellulosiruptor changbaiensis.</title>
        <authorList>
            <person name="Blumer-Schuette S.E."/>
            <person name="Mendoza C."/>
        </authorList>
    </citation>
    <scope>NUCLEOTIDE SEQUENCE [LARGE SCALE GENOMIC DNA]</scope>
    <source>
        <strain evidence="9 10">CBS-Z</strain>
    </source>
</reference>
<protein>
    <recommendedName>
        <fullName evidence="2 6">Argininosuccinate lyase</fullName>
        <shortName evidence="6">ASAL</shortName>
        <ecNumber evidence="2 6">4.3.2.1</ecNumber>
    </recommendedName>
    <alternativeName>
        <fullName evidence="6">Arginosuccinase</fullName>
    </alternativeName>
</protein>
<dbReference type="PANTHER" id="PTHR43814:SF1">
    <property type="entry name" value="ARGININOSUCCINATE LYASE"/>
    <property type="match status" value="1"/>
</dbReference>
<dbReference type="EMBL" id="CP034791">
    <property type="protein sequence ID" value="AZT90456.1"/>
    <property type="molecule type" value="Genomic_DNA"/>
</dbReference>
<dbReference type="PROSITE" id="PS00163">
    <property type="entry name" value="FUMARATE_LYASES"/>
    <property type="match status" value="1"/>
</dbReference>
<evidence type="ECO:0000256" key="5">
    <source>
        <dbReference type="ARBA" id="ARBA00023239"/>
    </source>
</evidence>
<comment type="catalytic activity">
    <reaction evidence="6">
        <text>2-(N(omega)-L-arginino)succinate = fumarate + L-arginine</text>
        <dbReference type="Rhea" id="RHEA:24020"/>
        <dbReference type="ChEBI" id="CHEBI:29806"/>
        <dbReference type="ChEBI" id="CHEBI:32682"/>
        <dbReference type="ChEBI" id="CHEBI:57472"/>
        <dbReference type="EC" id="4.3.2.1"/>
    </reaction>
</comment>
<dbReference type="Proteomes" id="UP000282930">
    <property type="component" value="Chromosome"/>
</dbReference>
<dbReference type="PRINTS" id="PR00145">
    <property type="entry name" value="ARGSUCLYASE"/>
</dbReference>
<dbReference type="InterPro" id="IPR029419">
    <property type="entry name" value="Arg_succ_lyase_C"/>
</dbReference>
<comment type="similarity">
    <text evidence="6">Belongs to the lyase 1 family. Argininosuccinate lyase subfamily.</text>
</comment>
<dbReference type="InterPro" id="IPR020557">
    <property type="entry name" value="Fumarate_lyase_CS"/>
</dbReference>
<organism evidence="9 10">
    <name type="scientific">Caldicellulosiruptor changbaiensis</name>
    <dbReference type="NCBI Taxonomy" id="1222016"/>
    <lineage>
        <taxon>Bacteria</taxon>
        <taxon>Bacillati</taxon>
        <taxon>Bacillota</taxon>
        <taxon>Bacillota incertae sedis</taxon>
        <taxon>Caldicellulosiruptorales</taxon>
        <taxon>Caldicellulosiruptoraceae</taxon>
        <taxon>Caldicellulosiruptor</taxon>
    </lineage>
</organism>
<dbReference type="InterPro" id="IPR008948">
    <property type="entry name" value="L-Aspartase-like"/>
</dbReference>
<sequence>MSKIKLWEGRFSKSTSEIFDQFNASIFTDIKLFEYDIIGSIAHVKMLAKCNIISKDEAKLIETTLHQILEDFKSGIIEYKVSDEDVHMLIEKELIKRIGEVGKKVHTARSRNDQVTLDERLFCREKNLYLQELVKRLINTIIKLAEENIDVIMPGYTHLQKAQPILFSHYILAYAQMLKRDLLRLKQNFNITNQNPLGVAALAGTTFDIDRFFVANQLGFESITENSIDTVSDRDFILEMLFICAMIQMHLSRLAEDFIIFNTDEFKFIELDDSFCSGSSIMPQKKNPDALELIRGKTGRVYANLIGLLTVLKGLPLSYNKDLQEDKEFLFDSIETVEMSLIVINEILKTLKINKENMVNSCKSGFINATDLADYLVTKGIPFRDAHFIVGNIVKYCIESGKTLEDLSLEEYKRFCEKIQEDVYQFIKIETCVNRRKSYGGTSLESVRKQIDNIKEFLKNLE</sequence>
<proteinExistence type="inferred from homology"/>
<dbReference type="Pfam" id="PF14698">
    <property type="entry name" value="ASL_C2"/>
    <property type="match status" value="1"/>
</dbReference>
<evidence type="ECO:0000256" key="4">
    <source>
        <dbReference type="ARBA" id="ARBA00022605"/>
    </source>
</evidence>
<dbReference type="EC" id="4.3.2.1" evidence="2 6"/>
<feature type="domain" description="Argininosuccinate lyase C-terminal" evidence="8">
    <location>
        <begin position="366"/>
        <end position="434"/>
    </location>
</feature>
<dbReference type="PANTHER" id="PTHR43814">
    <property type="entry name" value="ARGININOSUCCINATE LYASE"/>
    <property type="match status" value="1"/>
</dbReference>
<dbReference type="GO" id="GO:0005829">
    <property type="term" value="C:cytosol"/>
    <property type="evidence" value="ECO:0007669"/>
    <property type="project" value="TreeGrafter"/>
</dbReference>
<dbReference type="RefSeq" id="WP_127351905.1">
    <property type="nucleotide sequence ID" value="NZ_CP034791.1"/>
</dbReference>
<dbReference type="InterPro" id="IPR024083">
    <property type="entry name" value="Fumarase/histidase_N"/>
</dbReference>
<dbReference type="HAMAP" id="MF_00006">
    <property type="entry name" value="Arg_succ_lyase"/>
    <property type="match status" value="1"/>
</dbReference>
<gene>
    <name evidence="6 9" type="primary">argH</name>
    <name evidence="9" type="ORF">ELD05_07230</name>
</gene>
<evidence type="ECO:0000256" key="3">
    <source>
        <dbReference type="ARBA" id="ARBA00022571"/>
    </source>
</evidence>
<dbReference type="UniPathway" id="UPA00068">
    <property type="reaction ID" value="UER00114"/>
</dbReference>
<accession>A0A3T0D5X2</accession>
<dbReference type="NCBIfam" id="TIGR00838">
    <property type="entry name" value="argH"/>
    <property type="match status" value="1"/>
</dbReference>
<dbReference type="Gene3D" id="1.10.275.10">
    <property type="entry name" value="Fumarase/aspartase (N-terminal domain)"/>
    <property type="match status" value="1"/>
</dbReference>
<keyword evidence="10" id="KW-1185">Reference proteome</keyword>
<evidence type="ECO:0000259" key="8">
    <source>
        <dbReference type="Pfam" id="PF14698"/>
    </source>
</evidence>
<dbReference type="InterPro" id="IPR009049">
    <property type="entry name" value="Argininosuccinate_lyase"/>
</dbReference>
<evidence type="ECO:0000259" key="7">
    <source>
        <dbReference type="Pfam" id="PF00206"/>
    </source>
</evidence>
<dbReference type="Gene3D" id="1.20.200.10">
    <property type="entry name" value="Fumarase/aspartase (Central domain)"/>
    <property type="match status" value="1"/>
</dbReference>
<evidence type="ECO:0000313" key="10">
    <source>
        <dbReference type="Proteomes" id="UP000282930"/>
    </source>
</evidence>
<dbReference type="KEGG" id="ccha:ELD05_07230"/>
<dbReference type="Pfam" id="PF00206">
    <property type="entry name" value="Lyase_1"/>
    <property type="match status" value="1"/>
</dbReference>
<dbReference type="GO" id="GO:0004056">
    <property type="term" value="F:argininosuccinate lyase activity"/>
    <property type="evidence" value="ECO:0007669"/>
    <property type="project" value="UniProtKB-UniRule"/>
</dbReference>
<evidence type="ECO:0000313" key="9">
    <source>
        <dbReference type="EMBL" id="AZT90456.1"/>
    </source>
</evidence>
<keyword evidence="4 6" id="KW-0028">Amino-acid biosynthesis</keyword>
<feature type="domain" description="Fumarate lyase N-terminal" evidence="7">
    <location>
        <begin position="9"/>
        <end position="301"/>
    </location>
</feature>
<dbReference type="PRINTS" id="PR00149">
    <property type="entry name" value="FUMRATELYASE"/>
</dbReference>
<dbReference type="GO" id="GO:0042450">
    <property type="term" value="P:L-arginine biosynthetic process via ornithine"/>
    <property type="evidence" value="ECO:0007669"/>
    <property type="project" value="UniProtKB-UniRule"/>
</dbReference>
<dbReference type="FunFam" id="1.10.40.30:FF:000001">
    <property type="entry name" value="Argininosuccinate lyase"/>
    <property type="match status" value="1"/>
</dbReference>
<keyword evidence="5 6" id="KW-0456">Lyase</keyword>
<dbReference type="SUPFAM" id="SSF48557">
    <property type="entry name" value="L-aspartase-like"/>
    <property type="match status" value="1"/>
</dbReference>
<comment type="subcellular location">
    <subcellularLocation>
        <location evidence="6">Cytoplasm</location>
    </subcellularLocation>
</comment>
<comment type="pathway">
    <text evidence="1 6">Amino-acid biosynthesis; L-arginine biosynthesis; L-arginine from L-ornithine and carbamoyl phosphate: step 3/3.</text>
</comment>
<dbReference type="InterPro" id="IPR022761">
    <property type="entry name" value="Fumarate_lyase_N"/>
</dbReference>
<evidence type="ECO:0000256" key="6">
    <source>
        <dbReference type="HAMAP-Rule" id="MF_00006"/>
    </source>
</evidence>
<name>A0A3T0D5X2_9FIRM</name>
<dbReference type="AlphaFoldDB" id="A0A3T0D5X2"/>
<evidence type="ECO:0000256" key="1">
    <source>
        <dbReference type="ARBA" id="ARBA00004941"/>
    </source>
</evidence>
<dbReference type="CDD" id="cd01359">
    <property type="entry name" value="Argininosuccinate_lyase"/>
    <property type="match status" value="1"/>
</dbReference>
<dbReference type="FunFam" id="1.20.200.10:FF:000015">
    <property type="entry name" value="argininosuccinate lyase isoform X2"/>
    <property type="match status" value="1"/>
</dbReference>
<keyword evidence="6" id="KW-0963">Cytoplasm</keyword>
<evidence type="ECO:0000256" key="2">
    <source>
        <dbReference type="ARBA" id="ARBA00012338"/>
    </source>
</evidence>
<keyword evidence="3 6" id="KW-0055">Arginine biosynthesis</keyword>
<dbReference type="Gene3D" id="1.10.40.30">
    <property type="entry name" value="Fumarase/aspartase (C-terminal domain)"/>
    <property type="match status" value="1"/>
</dbReference>